<keyword evidence="10" id="KW-1185">Reference proteome</keyword>
<dbReference type="GO" id="GO:0009279">
    <property type="term" value="C:cell outer membrane"/>
    <property type="evidence" value="ECO:0007669"/>
    <property type="project" value="UniProtKB-SubCell"/>
</dbReference>
<dbReference type="NCBIfam" id="TIGR04057">
    <property type="entry name" value="SusC_RagA_signa"/>
    <property type="match status" value="1"/>
</dbReference>
<protein>
    <submittedName>
        <fullName evidence="9">TonB-dependent receptor plug</fullName>
    </submittedName>
</protein>
<dbReference type="RefSeq" id="WP_013634197.1">
    <property type="nucleotide sequence ID" value="NC_015177.1"/>
</dbReference>
<keyword evidence="5 7" id="KW-0472">Membrane</keyword>
<accession>F0SB85</accession>
<dbReference type="Pfam" id="PF07660">
    <property type="entry name" value="STN"/>
    <property type="match status" value="1"/>
</dbReference>
<dbReference type="AlphaFoldDB" id="F0SB85"/>
<dbReference type="Pfam" id="PF07715">
    <property type="entry name" value="Plug"/>
    <property type="match status" value="1"/>
</dbReference>
<evidence type="ECO:0000256" key="4">
    <source>
        <dbReference type="ARBA" id="ARBA00022692"/>
    </source>
</evidence>
<reference evidence="10" key="2">
    <citation type="submission" date="2011-02" db="EMBL/GenBank/DDBJ databases">
        <title>The complete genome of Pedobacter saltans DSM 12145.</title>
        <authorList>
            <consortium name="US DOE Joint Genome Institute (JGI-PGF)"/>
            <person name="Lucas S."/>
            <person name="Copeland A."/>
            <person name="Lapidus A."/>
            <person name="Bruce D."/>
            <person name="Goodwin L."/>
            <person name="Pitluck S."/>
            <person name="Kyrpides N."/>
            <person name="Mavromatis K."/>
            <person name="Pagani I."/>
            <person name="Ivanova N."/>
            <person name="Ovchinnikova G."/>
            <person name="Lu M."/>
            <person name="Detter J.C."/>
            <person name="Han C."/>
            <person name="Land M."/>
            <person name="Hauser L."/>
            <person name="Markowitz V."/>
            <person name="Cheng J.-F."/>
            <person name="Hugenholtz P."/>
            <person name="Woyke T."/>
            <person name="Wu D."/>
            <person name="Tindall B."/>
            <person name="Pomrenke H.G."/>
            <person name="Brambilla E."/>
            <person name="Klenk H.-P."/>
            <person name="Eisen J.A."/>
        </authorList>
    </citation>
    <scope>NUCLEOTIDE SEQUENCE [LARGE SCALE GENOMIC DNA]</scope>
    <source>
        <strain evidence="10">ATCC 51119 / DSM 12145 / JCM 21818 / LMG 10337 / NBRC 100064 / NCIMB 13643</strain>
    </source>
</reference>
<dbReference type="InterPro" id="IPR011662">
    <property type="entry name" value="Secretin/TonB_short_N"/>
</dbReference>
<evidence type="ECO:0000313" key="9">
    <source>
        <dbReference type="EMBL" id="ADY53712.1"/>
    </source>
</evidence>
<dbReference type="EMBL" id="CP002545">
    <property type="protein sequence ID" value="ADY53712.1"/>
    <property type="molecule type" value="Genomic_DNA"/>
</dbReference>
<evidence type="ECO:0000256" key="1">
    <source>
        <dbReference type="ARBA" id="ARBA00004571"/>
    </source>
</evidence>
<dbReference type="HOGENOM" id="CLU_004317_2_1_10"/>
<dbReference type="InterPro" id="IPR036942">
    <property type="entry name" value="Beta-barrel_TonB_sf"/>
</dbReference>
<dbReference type="KEGG" id="psn:Pedsa_3176"/>
<dbReference type="InterPro" id="IPR008969">
    <property type="entry name" value="CarboxyPept-like_regulatory"/>
</dbReference>
<keyword evidence="2 7" id="KW-0813">Transport</keyword>
<organism evidence="9 10">
    <name type="scientific">Pseudopedobacter saltans (strain ATCC 51119 / DSM 12145 / JCM 21818 / CCUG 39354 / LMG 10337 / NBRC 100064 / NCIMB 13643)</name>
    <name type="common">Pedobacter saltans</name>
    <dbReference type="NCBI Taxonomy" id="762903"/>
    <lineage>
        <taxon>Bacteria</taxon>
        <taxon>Pseudomonadati</taxon>
        <taxon>Bacteroidota</taxon>
        <taxon>Sphingobacteriia</taxon>
        <taxon>Sphingobacteriales</taxon>
        <taxon>Sphingobacteriaceae</taxon>
        <taxon>Pseudopedobacter</taxon>
    </lineage>
</organism>
<dbReference type="Gene3D" id="2.40.170.20">
    <property type="entry name" value="TonB-dependent receptor, beta-barrel domain"/>
    <property type="match status" value="1"/>
</dbReference>
<dbReference type="Pfam" id="PF13715">
    <property type="entry name" value="CarbopepD_reg_2"/>
    <property type="match status" value="1"/>
</dbReference>
<keyword evidence="3 7" id="KW-1134">Transmembrane beta strand</keyword>
<dbReference type="InterPro" id="IPR023997">
    <property type="entry name" value="TonB-dep_OMP_SusC/RagA_CS"/>
</dbReference>
<dbReference type="eggNOG" id="COG4206">
    <property type="taxonomic scope" value="Bacteria"/>
</dbReference>
<sequence>MKEKVHLKFYWLFLERIFLSVGTNNQLKKISQIMRLTVVALLLATIHVSAASYAQKVSLTRKNASLVDVLKEVRNQTGYYFIYTNEVLEHIKPINIDVKNKDLEETLQDLLTNQGLTYSIKDQSVVIKVASSVNQQNNVVSVKGKLLSKEDNEPIAGASITVTGNKSLGTTDVNGNFSFKINKGTEVTFSGIGFTPLKRVFSKDEANLTLSLNVDNKVLSEVVVTALGIKREEKALGYAVTQVSGEQLTDALSNNWTDALSGKVAGLNLVRSNSGPTGSNKIILRGENNLTGDNEALIVVDGVVVNQGSGRRTSVSGESVYATDAGNLPADYGSGINDINPEDIESVTVLKGPGAAALYGQRGANGAIIITTKSGKPNKKGFGATFTSNASFENVNRWPDLQFEYGIGLDGQLDYEYRTSTNSTSSSAYGPKFDGQMFYQFDPLTQLKATFKTPWVPYTNKLNQYFETGATYNNSISLDGGSDKTTARFSVTDVRNKWIMPNTGYNRNSVALSVNSKINDKLTISSKINYNKKWSDNLPSAGYGNQSIMYWYIFWQPNADLDWLKDYWVRGKEGRAIFYPFSSFPENPYAIAYEFLNKSTRDGATGNISANYKFSKDLSLQVRTSVDMSYEQRSQQRPYDAGSKFTKGSYRTQNIFSQEVSADFLLKYTKKVHKDLDITGTLGGSMLKNIYNKDEVRADSLVVPGVYTIANSKGPLVTLPNKSKYSINSFYGMLSTGYKGYLYLDITARNDWASTLATPLRTDNVGFFYPSVSLSFLPSEVVSLPKSINFAKLRASWSEVGSGSTTPYMTAFAYTSAGSLYSGGLINPSVLANPDLKPLRTKTLEVGAEMRMFKSRLGFDLALYSGITDDQILNRIIDRSSGFGQMIINAGSVQNQGIELALNGKPFVNKNGFNWTVNYTFSANRNTIKALADSSVVLRMGPVGGGQIVAKVGGSMGDVYGKGYVRAPDGQIVYDPSTGFALLSQEVQHLGNTIPKWKMGIGNEFRYKQFRLNVLFDAQYGAVAHSLSNYKLAEQGKLKVTLPGRYSGIIGNGVIQNPDGTYRKNDVLATDIDNYYRSHMGQDNAEGSTFSTDFIKFREARFDYTLTPKLSKKLGLQKAVIGVYGRNLFIWSPWPIFDPEFGTLAGTDIVQGFETAQFPSTRTFGVNLIVGF</sequence>
<comment type="subcellular location">
    <subcellularLocation>
        <location evidence="1 7">Cell outer membrane</location>
        <topology evidence="1 7">Multi-pass membrane protein</topology>
    </subcellularLocation>
</comment>
<dbReference type="Gene3D" id="2.60.40.1120">
    <property type="entry name" value="Carboxypeptidase-like, regulatory domain"/>
    <property type="match status" value="1"/>
</dbReference>
<dbReference type="PROSITE" id="PS52016">
    <property type="entry name" value="TONB_DEPENDENT_REC_3"/>
    <property type="match status" value="1"/>
</dbReference>
<dbReference type="InterPro" id="IPR037066">
    <property type="entry name" value="Plug_dom_sf"/>
</dbReference>
<keyword evidence="9" id="KW-0675">Receptor</keyword>
<evidence type="ECO:0000259" key="8">
    <source>
        <dbReference type="SMART" id="SM00965"/>
    </source>
</evidence>
<dbReference type="STRING" id="762903.Pedsa_3176"/>
<dbReference type="NCBIfam" id="TIGR04056">
    <property type="entry name" value="OMP_RagA_SusC"/>
    <property type="match status" value="1"/>
</dbReference>
<evidence type="ECO:0000256" key="2">
    <source>
        <dbReference type="ARBA" id="ARBA00022448"/>
    </source>
</evidence>
<keyword evidence="6 7" id="KW-0998">Cell outer membrane</keyword>
<name>F0SB85_PSESL</name>
<evidence type="ECO:0000256" key="7">
    <source>
        <dbReference type="PROSITE-ProRule" id="PRU01360"/>
    </source>
</evidence>
<evidence type="ECO:0000256" key="3">
    <source>
        <dbReference type="ARBA" id="ARBA00022452"/>
    </source>
</evidence>
<comment type="similarity">
    <text evidence="7">Belongs to the TonB-dependent receptor family.</text>
</comment>
<reference evidence="9 10" key="1">
    <citation type="journal article" date="2011" name="Stand. Genomic Sci.">
        <title>Complete genome sequence of the gliding, heparinolytic Pedobacter saltans type strain (113).</title>
        <authorList>
            <person name="Liolios K."/>
            <person name="Sikorski J."/>
            <person name="Lu M."/>
            <person name="Nolan M."/>
            <person name="Lapidus A."/>
            <person name="Lucas S."/>
            <person name="Hammon N."/>
            <person name="Deshpande S."/>
            <person name="Cheng J.F."/>
            <person name="Tapia R."/>
            <person name="Han C."/>
            <person name="Goodwin L."/>
            <person name="Pitluck S."/>
            <person name="Huntemann M."/>
            <person name="Ivanova N."/>
            <person name="Pagani I."/>
            <person name="Mavromatis K."/>
            <person name="Ovchinikova G."/>
            <person name="Pati A."/>
            <person name="Chen A."/>
            <person name="Palaniappan K."/>
            <person name="Land M."/>
            <person name="Hauser L."/>
            <person name="Brambilla E.M."/>
            <person name="Kotsyurbenko O."/>
            <person name="Rohde M."/>
            <person name="Tindall B.J."/>
            <person name="Abt B."/>
            <person name="Goker M."/>
            <person name="Detter J.C."/>
            <person name="Woyke T."/>
            <person name="Bristow J."/>
            <person name="Eisen J.A."/>
            <person name="Markowitz V."/>
            <person name="Hugenholtz P."/>
            <person name="Klenk H.P."/>
            <person name="Kyrpides N.C."/>
        </authorList>
    </citation>
    <scope>NUCLEOTIDE SEQUENCE [LARGE SCALE GENOMIC DNA]</scope>
    <source>
        <strain evidence="10">ATCC 51119 / DSM 12145 / JCM 21818 / LMG 10337 / NBRC 100064 / NCIMB 13643</strain>
    </source>
</reference>
<dbReference type="InterPro" id="IPR012910">
    <property type="entry name" value="Plug_dom"/>
</dbReference>
<dbReference type="SMART" id="SM00965">
    <property type="entry name" value="STN"/>
    <property type="match status" value="1"/>
</dbReference>
<evidence type="ECO:0000256" key="6">
    <source>
        <dbReference type="ARBA" id="ARBA00023237"/>
    </source>
</evidence>
<keyword evidence="4 7" id="KW-0812">Transmembrane</keyword>
<evidence type="ECO:0000313" key="10">
    <source>
        <dbReference type="Proteomes" id="UP000000310"/>
    </source>
</evidence>
<dbReference type="SUPFAM" id="SSF49464">
    <property type="entry name" value="Carboxypeptidase regulatory domain-like"/>
    <property type="match status" value="1"/>
</dbReference>
<feature type="domain" description="Secretin/TonB short N-terminal" evidence="8">
    <location>
        <begin position="79"/>
        <end position="130"/>
    </location>
</feature>
<dbReference type="Proteomes" id="UP000000310">
    <property type="component" value="Chromosome"/>
</dbReference>
<dbReference type="InterPro" id="IPR023996">
    <property type="entry name" value="TonB-dep_OMP_SusC/RagA"/>
</dbReference>
<evidence type="ECO:0000256" key="5">
    <source>
        <dbReference type="ARBA" id="ARBA00023136"/>
    </source>
</evidence>
<dbReference type="Gene3D" id="2.170.130.10">
    <property type="entry name" value="TonB-dependent receptor, plug domain"/>
    <property type="match status" value="1"/>
</dbReference>
<dbReference type="InterPro" id="IPR039426">
    <property type="entry name" value="TonB-dep_rcpt-like"/>
</dbReference>
<gene>
    <name evidence="9" type="ordered locus">Pedsa_3176</name>
</gene>
<proteinExistence type="inferred from homology"/>
<dbReference type="SUPFAM" id="SSF56935">
    <property type="entry name" value="Porins"/>
    <property type="match status" value="1"/>
</dbReference>